<dbReference type="GO" id="GO:0000122">
    <property type="term" value="P:negative regulation of transcription by RNA polymerase II"/>
    <property type="evidence" value="ECO:0007669"/>
    <property type="project" value="TreeGrafter"/>
</dbReference>
<feature type="domain" description="4Fe-4S ferredoxin-type" evidence="3">
    <location>
        <begin position="324"/>
        <end position="353"/>
    </location>
</feature>
<dbReference type="Gene3D" id="3.10.390.10">
    <property type="entry name" value="SAND domain-like"/>
    <property type="match status" value="1"/>
</dbReference>
<proteinExistence type="inferred from homology"/>
<dbReference type="SUPFAM" id="SSF46955">
    <property type="entry name" value="Putative DNA-binding domain"/>
    <property type="match status" value="1"/>
</dbReference>
<sequence length="353" mass="37312">MHCPPSNLTSFLGRVQDVSAAQTSVGSGISTGLFPSSAGPSICPPICLSQLRSPKPVWDQIVSSGLPPNHTTSGQPDDHLPVLGGSDCWAPGRRATLLEPASSSSSTYSPLTSPCFAFSLHPASAVSPLSGTASAPTSSLEPGARPVDSPDASNGEAVGLESQRVGGDDQSTGGRLLGDTEVLATPTTVGGGRRGAVVSAEDNGLTEVHLHGQRLVCLRMDGQDRLCLAQISATLLRDFSYNEIHNRRVALGITCAQCTPAQLEVLRRAGAMPASSRRCGTITRREAERLVKSFLDEILPPRLPDHFAFDVMHQCGWGCFGSFVPARYNSSRAKCIRCTFCQVNICPIVTTRF</sequence>
<dbReference type="PANTHER" id="PTHR10005">
    <property type="entry name" value="SKI ONCOGENE-RELATED"/>
    <property type="match status" value="1"/>
</dbReference>
<dbReference type="PANTHER" id="PTHR10005:SF26">
    <property type="entry name" value="CORL"/>
    <property type="match status" value="1"/>
</dbReference>
<protein>
    <recommendedName>
        <fullName evidence="3">4Fe-4S ferredoxin-type domain-containing protein</fullName>
    </recommendedName>
</protein>
<dbReference type="SUPFAM" id="SSF63763">
    <property type="entry name" value="SAND domain-like"/>
    <property type="match status" value="1"/>
</dbReference>
<evidence type="ECO:0000313" key="5">
    <source>
        <dbReference type="Proteomes" id="UP000784294"/>
    </source>
</evidence>
<dbReference type="GO" id="GO:0005667">
    <property type="term" value="C:transcription regulator complex"/>
    <property type="evidence" value="ECO:0007669"/>
    <property type="project" value="TreeGrafter"/>
</dbReference>
<dbReference type="InterPro" id="IPR010919">
    <property type="entry name" value="SAND-like_dom_sf"/>
</dbReference>
<dbReference type="GO" id="GO:0046332">
    <property type="term" value="F:SMAD binding"/>
    <property type="evidence" value="ECO:0007669"/>
    <property type="project" value="InterPro"/>
</dbReference>
<dbReference type="Gene3D" id="3.10.260.20">
    <property type="entry name" value="Ski"/>
    <property type="match status" value="1"/>
</dbReference>
<dbReference type="SMART" id="SM01046">
    <property type="entry name" value="c-SKI_SMAD_bind"/>
    <property type="match status" value="1"/>
</dbReference>
<name>A0A3S5FGK3_9PLAT</name>
<evidence type="ECO:0000259" key="3">
    <source>
        <dbReference type="PROSITE" id="PS51379"/>
    </source>
</evidence>
<comment type="similarity">
    <text evidence="1">Belongs to the SKI family.</text>
</comment>
<dbReference type="InterPro" id="IPR017896">
    <property type="entry name" value="4Fe4S_Fe-S-bd"/>
</dbReference>
<dbReference type="PROSITE" id="PS51379">
    <property type="entry name" value="4FE4S_FER_2"/>
    <property type="match status" value="1"/>
</dbReference>
<dbReference type="InterPro" id="IPR023216">
    <property type="entry name" value="Tscrpt_reg_SKI_SnoN"/>
</dbReference>
<dbReference type="GO" id="GO:0030514">
    <property type="term" value="P:negative regulation of BMP signaling pathway"/>
    <property type="evidence" value="ECO:0007669"/>
    <property type="project" value="TreeGrafter"/>
</dbReference>
<dbReference type="GO" id="GO:0005737">
    <property type="term" value="C:cytoplasm"/>
    <property type="evidence" value="ECO:0007669"/>
    <property type="project" value="TreeGrafter"/>
</dbReference>
<dbReference type="Pfam" id="PF08782">
    <property type="entry name" value="c-SKI_SMAD_bind"/>
    <property type="match status" value="1"/>
</dbReference>
<dbReference type="EMBL" id="CAAALY010258755">
    <property type="protein sequence ID" value="VEL38721.1"/>
    <property type="molecule type" value="Genomic_DNA"/>
</dbReference>
<dbReference type="Pfam" id="PF02437">
    <property type="entry name" value="Ski_Sno_DHD"/>
    <property type="match status" value="1"/>
</dbReference>
<keyword evidence="5" id="KW-1185">Reference proteome</keyword>
<comment type="caution">
    <text evidence="4">The sequence shown here is derived from an EMBL/GenBank/DDBJ whole genome shotgun (WGS) entry which is preliminary data.</text>
</comment>
<dbReference type="InterPro" id="IPR009061">
    <property type="entry name" value="DNA-bd_dom_put_sf"/>
</dbReference>
<dbReference type="AlphaFoldDB" id="A0A3S5FGK3"/>
<accession>A0A3S5FGK3</accession>
<dbReference type="GO" id="GO:0005634">
    <property type="term" value="C:nucleus"/>
    <property type="evidence" value="ECO:0007669"/>
    <property type="project" value="TreeGrafter"/>
</dbReference>
<reference evidence="4" key="1">
    <citation type="submission" date="2018-11" db="EMBL/GenBank/DDBJ databases">
        <authorList>
            <consortium name="Pathogen Informatics"/>
        </authorList>
    </citation>
    <scope>NUCLEOTIDE SEQUENCE</scope>
</reference>
<dbReference type="OrthoDB" id="3938623at2759"/>
<evidence type="ECO:0000256" key="2">
    <source>
        <dbReference type="SAM" id="MobiDB-lite"/>
    </source>
</evidence>
<dbReference type="InterPro" id="IPR014890">
    <property type="entry name" value="c-SKI_SMAD4-bd_dom"/>
</dbReference>
<dbReference type="GO" id="GO:0000978">
    <property type="term" value="F:RNA polymerase II cis-regulatory region sequence-specific DNA binding"/>
    <property type="evidence" value="ECO:0007669"/>
    <property type="project" value="TreeGrafter"/>
</dbReference>
<evidence type="ECO:0000313" key="4">
    <source>
        <dbReference type="EMBL" id="VEL38721.1"/>
    </source>
</evidence>
<feature type="region of interest" description="Disordered" evidence="2">
    <location>
        <begin position="127"/>
        <end position="177"/>
    </location>
</feature>
<dbReference type="Proteomes" id="UP000784294">
    <property type="component" value="Unassembled WGS sequence"/>
</dbReference>
<dbReference type="InterPro" id="IPR037000">
    <property type="entry name" value="Ski_DNA-bd_sf"/>
</dbReference>
<gene>
    <name evidence="4" type="ORF">PXEA_LOCUS32161</name>
</gene>
<feature type="compositionally biased region" description="Polar residues" evidence="2">
    <location>
        <begin position="127"/>
        <end position="140"/>
    </location>
</feature>
<dbReference type="GO" id="GO:0000981">
    <property type="term" value="F:DNA-binding transcription factor activity, RNA polymerase II-specific"/>
    <property type="evidence" value="ECO:0007669"/>
    <property type="project" value="TreeGrafter"/>
</dbReference>
<dbReference type="InterPro" id="IPR003380">
    <property type="entry name" value="SKI/SNO/DAC"/>
</dbReference>
<organism evidence="4 5">
    <name type="scientific">Protopolystoma xenopodis</name>
    <dbReference type="NCBI Taxonomy" id="117903"/>
    <lineage>
        <taxon>Eukaryota</taxon>
        <taxon>Metazoa</taxon>
        <taxon>Spiralia</taxon>
        <taxon>Lophotrochozoa</taxon>
        <taxon>Platyhelminthes</taxon>
        <taxon>Monogenea</taxon>
        <taxon>Polyopisthocotylea</taxon>
        <taxon>Polystomatidea</taxon>
        <taxon>Polystomatidae</taxon>
        <taxon>Protopolystoma</taxon>
    </lineage>
</organism>
<evidence type="ECO:0000256" key="1">
    <source>
        <dbReference type="ARBA" id="ARBA00009513"/>
    </source>
</evidence>